<dbReference type="Gene3D" id="3.40.50.2300">
    <property type="match status" value="1"/>
</dbReference>
<name>A0ABQ5Q449_9BACT</name>
<gene>
    <name evidence="4" type="ORF">GETHPA_06190</name>
</gene>
<dbReference type="InterPro" id="IPR001789">
    <property type="entry name" value="Sig_transdc_resp-reg_receiver"/>
</dbReference>
<organism evidence="4 5">
    <name type="scientific">Geothrix rubra</name>
    <dbReference type="NCBI Taxonomy" id="2927977"/>
    <lineage>
        <taxon>Bacteria</taxon>
        <taxon>Pseudomonadati</taxon>
        <taxon>Acidobacteriota</taxon>
        <taxon>Holophagae</taxon>
        <taxon>Holophagales</taxon>
        <taxon>Holophagaceae</taxon>
        <taxon>Geothrix</taxon>
    </lineage>
</organism>
<evidence type="ECO:0000256" key="1">
    <source>
        <dbReference type="ARBA" id="ARBA00022553"/>
    </source>
</evidence>
<accession>A0ABQ5Q449</accession>
<dbReference type="SUPFAM" id="SSF52172">
    <property type="entry name" value="CheY-like"/>
    <property type="match status" value="1"/>
</dbReference>
<sequence>MGEVAPESLYDVLAAIHASRPALVITDYEMPACNGESLLRALREDPALRDLPVIVLSAHREAELVARLSRWNLAAYVLKPIRPEDLVEKVRKFFASAKARQGSGPGTSG</sequence>
<evidence type="ECO:0000313" key="4">
    <source>
        <dbReference type="EMBL" id="GLH69086.1"/>
    </source>
</evidence>
<feature type="modified residue" description="4-aspartylphosphate" evidence="2">
    <location>
        <position position="27"/>
    </location>
</feature>
<protein>
    <recommendedName>
        <fullName evidence="3">Response regulatory domain-containing protein</fullName>
    </recommendedName>
</protein>
<dbReference type="PANTHER" id="PTHR44591">
    <property type="entry name" value="STRESS RESPONSE REGULATOR PROTEIN 1"/>
    <property type="match status" value="1"/>
</dbReference>
<evidence type="ECO:0000256" key="2">
    <source>
        <dbReference type="PROSITE-ProRule" id="PRU00169"/>
    </source>
</evidence>
<dbReference type="InterPro" id="IPR050595">
    <property type="entry name" value="Bact_response_regulator"/>
</dbReference>
<proteinExistence type="predicted"/>
<comment type="caution">
    <text evidence="4">The sequence shown here is derived from an EMBL/GenBank/DDBJ whole genome shotgun (WGS) entry which is preliminary data.</text>
</comment>
<evidence type="ECO:0000313" key="5">
    <source>
        <dbReference type="Proteomes" id="UP001165089"/>
    </source>
</evidence>
<dbReference type="Proteomes" id="UP001165089">
    <property type="component" value="Unassembled WGS sequence"/>
</dbReference>
<dbReference type="EMBL" id="BSDD01000001">
    <property type="protein sequence ID" value="GLH69086.1"/>
    <property type="molecule type" value="Genomic_DNA"/>
</dbReference>
<dbReference type="InterPro" id="IPR011006">
    <property type="entry name" value="CheY-like_superfamily"/>
</dbReference>
<keyword evidence="5" id="KW-1185">Reference proteome</keyword>
<keyword evidence="1 2" id="KW-0597">Phosphoprotein</keyword>
<dbReference type="PANTHER" id="PTHR44591:SF23">
    <property type="entry name" value="CHEY SUBFAMILY"/>
    <property type="match status" value="1"/>
</dbReference>
<dbReference type="PROSITE" id="PS50110">
    <property type="entry name" value="RESPONSE_REGULATORY"/>
    <property type="match status" value="1"/>
</dbReference>
<feature type="domain" description="Response regulatory" evidence="3">
    <location>
        <begin position="1"/>
        <end position="94"/>
    </location>
</feature>
<reference evidence="4 5" key="1">
    <citation type="journal article" date="2023" name="Antonie Van Leeuwenhoek">
        <title>Mesoterricola silvestris gen. nov., sp. nov., Mesoterricola sediminis sp. nov., Geothrix oryzae sp. nov., Geothrix edaphica sp. nov., Geothrix rubra sp. nov., and Geothrix limicola sp. nov., six novel members of Acidobacteriota isolated from soils.</title>
        <authorList>
            <person name="Itoh H."/>
            <person name="Sugisawa Y."/>
            <person name="Mise K."/>
            <person name="Xu Z."/>
            <person name="Kuniyasu M."/>
            <person name="Ushijima N."/>
            <person name="Kawano K."/>
            <person name="Kobayashi E."/>
            <person name="Shiratori Y."/>
            <person name="Masuda Y."/>
            <person name="Senoo K."/>
        </authorList>
    </citation>
    <scope>NUCLEOTIDE SEQUENCE [LARGE SCALE GENOMIC DNA]</scope>
    <source>
        <strain evidence="4 5">Red803</strain>
    </source>
</reference>
<dbReference type="Pfam" id="PF00072">
    <property type="entry name" value="Response_reg"/>
    <property type="match status" value="1"/>
</dbReference>
<evidence type="ECO:0000259" key="3">
    <source>
        <dbReference type="PROSITE" id="PS50110"/>
    </source>
</evidence>